<proteinExistence type="predicted"/>
<comment type="caution">
    <text evidence="1">The sequence shown here is derived from an EMBL/GenBank/DDBJ whole genome shotgun (WGS) entry which is preliminary data.</text>
</comment>
<gene>
    <name evidence="1" type="ORF">T12_4817</name>
</gene>
<evidence type="ECO:0000313" key="2">
    <source>
        <dbReference type="Proteomes" id="UP000054783"/>
    </source>
</evidence>
<name>A0A0V0ZJ40_9BILA</name>
<dbReference type="Proteomes" id="UP000054783">
    <property type="component" value="Unassembled WGS sequence"/>
</dbReference>
<dbReference type="EMBL" id="JYDQ01000168">
    <property type="protein sequence ID" value="KRY12300.1"/>
    <property type="molecule type" value="Genomic_DNA"/>
</dbReference>
<organism evidence="1 2">
    <name type="scientific">Trichinella patagoniensis</name>
    <dbReference type="NCBI Taxonomy" id="990121"/>
    <lineage>
        <taxon>Eukaryota</taxon>
        <taxon>Metazoa</taxon>
        <taxon>Ecdysozoa</taxon>
        <taxon>Nematoda</taxon>
        <taxon>Enoplea</taxon>
        <taxon>Dorylaimia</taxon>
        <taxon>Trichinellida</taxon>
        <taxon>Trichinellidae</taxon>
        <taxon>Trichinella</taxon>
    </lineage>
</organism>
<accession>A0A0V0ZJ40</accession>
<keyword evidence="2" id="KW-1185">Reference proteome</keyword>
<evidence type="ECO:0000313" key="1">
    <source>
        <dbReference type="EMBL" id="KRY12300.1"/>
    </source>
</evidence>
<reference evidence="1 2" key="1">
    <citation type="submission" date="2015-01" db="EMBL/GenBank/DDBJ databases">
        <title>Evolution of Trichinella species and genotypes.</title>
        <authorList>
            <person name="Korhonen P.K."/>
            <person name="Edoardo P."/>
            <person name="Giuseppe L.R."/>
            <person name="Gasser R.B."/>
        </authorList>
    </citation>
    <scope>NUCLEOTIDE SEQUENCE [LARGE SCALE GENOMIC DNA]</scope>
    <source>
        <strain evidence="1">ISS2496</strain>
    </source>
</reference>
<protein>
    <submittedName>
        <fullName evidence="1">Uncharacterized protein</fullName>
    </submittedName>
</protein>
<sequence length="82" mass="9595">MFKCFTNTAFSFYEPEEKDCADETNGRIKTFSNPGFGAILKIFPIKRKRLTQPRHNVLRRTMNRDIHVFVTPPNKPSHVVEK</sequence>
<dbReference type="AlphaFoldDB" id="A0A0V0ZJ40"/>